<dbReference type="EMBL" id="CZVW01000004">
    <property type="protein sequence ID" value="CUS98684.1"/>
    <property type="molecule type" value="Genomic_DNA"/>
</dbReference>
<dbReference type="FunFam" id="3.40.50.720:FF:000363">
    <property type="entry name" value="D-isomer specific 2-hydroxyacid dehydrogenase"/>
    <property type="match status" value="1"/>
</dbReference>
<dbReference type="SUPFAM" id="SSF52283">
    <property type="entry name" value="Formate/glycerate dehydrogenase catalytic domain-like"/>
    <property type="match status" value="1"/>
</dbReference>
<accession>A0A0P1MSE6</accession>
<evidence type="ECO:0000313" key="5">
    <source>
        <dbReference type="Proteomes" id="UP000199197"/>
    </source>
</evidence>
<dbReference type="Gene3D" id="3.40.50.720">
    <property type="entry name" value="NAD(P)-binding Rossmann-like Domain"/>
    <property type="match status" value="2"/>
</dbReference>
<dbReference type="PROSITE" id="PS00671">
    <property type="entry name" value="D_2_HYDROXYACID_DH_3"/>
    <property type="match status" value="1"/>
</dbReference>
<dbReference type="PANTHER" id="PTHR43333">
    <property type="entry name" value="2-HACID_DH_C DOMAIN-CONTAINING PROTEIN"/>
    <property type="match status" value="1"/>
</dbReference>
<gene>
    <name evidence="4" type="ORF">JGI23_00535</name>
</gene>
<dbReference type="GO" id="GO:0051287">
    <property type="term" value="F:NAD binding"/>
    <property type="evidence" value="ECO:0007669"/>
    <property type="project" value="InterPro"/>
</dbReference>
<keyword evidence="2" id="KW-0520">NAD</keyword>
<dbReference type="SUPFAM" id="SSF51735">
    <property type="entry name" value="NAD(P)-binding Rossmann-fold domains"/>
    <property type="match status" value="1"/>
</dbReference>
<sequence>MKKKVLITHRIGLSRFEKVVSQIGDKAEIIFDPEKSKIDDVIGDVEIIFGDFERKHILNAKNLRWIHLGYAGVDMILYPEIVNSDIIVTSSKGIHQFHMTEFLFGMILTLTRKFDKIYDNQKHKRWDKQVAKEFELLNGKTIGILGLGNIGRQIARVSKAFGMYVIGMKRTKTNVDFVDEVVTKEELHRLLENSDFVVAVLPLTDETYHLIGEKEFDLMKRKPYFFNIGRGAVVDEKALINALRDGKIRGAGLDVFEEEPLPQDSPLWTMENVLITPHIAGLFPNYWEEPTNIFIENFKRYIDGKQMINVVDKIAGY</sequence>
<proteinExistence type="predicted"/>
<dbReference type="InterPro" id="IPR006140">
    <property type="entry name" value="D-isomer_DH_NAD-bd"/>
</dbReference>
<evidence type="ECO:0000259" key="3">
    <source>
        <dbReference type="Pfam" id="PF02826"/>
    </source>
</evidence>
<name>A0A0P1MSE6_9BACT</name>
<dbReference type="InterPro" id="IPR029753">
    <property type="entry name" value="D-isomer_DH_CS"/>
</dbReference>
<dbReference type="CDD" id="cd05300">
    <property type="entry name" value="2-Hacid_dh_1"/>
    <property type="match status" value="1"/>
</dbReference>
<dbReference type="AlphaFoldDB" id="A0A0P1MSE6"/>
<keyword evidence="1" id="KW-0560">Oxidoreductase</keyword>
<keyword evidence="5" id="KW-1185">Reference proteome</keyword>
<protein>
    <submittedName>
        <fullName evidence="4">Phosphoglycerate dehydrogenase</fullName>
    </submittedName>
</protein>
<feature type="domain" description="D-isomer specific 2-hydroxyacid dehydrogenase NAD-binding" evidence="3">
    <location>
        <begin position="104"/>
        <end position="280"/>
    </location>
</feature>
<reference evidence="5" key="1">
    <citation type="submission" date="2015-11" db="EMBL/GenBank/DDBJ databases">
        <authorList>
            <person name="Varghese N."/>
        </authorList>
    </citation>
    <scope>NUCLEOTIDE SEQUENCE [LARGE SCALE GENOMIC DNA]</scope>
    <source>
        <strain evidence="5">JGI-23</strain>
    </source>
</reference>
<dbReference type="RefSeq" id="WP_092348070.1">
    <property type="nucleotide sequence ID" value="NZ_CZVW01000004.1"/>
</dbReference>
<dbReference type="Pfam" id="PF02826">
    <property type="entry name" value="2-Hacid_dh_C"/>
    <property type="match status" value="1"/>
</dbReference>
<dbReference type="InterPro" id="IPR036291">
    <property type="entry name" value="NAD(P)-bd_dom_sf"/>
</dbReference>
<dbReference type="GO" id="GO:0016616">
    <property type="term" value="F:oxidoreductase activity, acting on the CH-OH group of donors, NAD or NADP as acceptor"/>
    <property type="evidence" value="ECO:0007669"/>
    <property type="project" value="UniProtKB-ARBA"/>
</dbReference>
<dbReference type="PANTHER" id="PTHR43333:SF1">
    <property type="entry name" value="D-ISOMER SPECIFIC 2-HYDROXYACID DEHYDROGENASE NAD-BINDING DOMAIN-CONTAINING PROTEIN"/>
    <property type="match status" value="1"/>
</dbReference>
<evidence type="ECO:0000256" key="2">
    <source>
        <dbReference type="ARBA" id="ARBA00023027"/>
    </source>
</evidence>
<dbReference type="OrthoDB" id="9805416at2"/>
<evidence type="ECO:0000256" key="1">
    <source>
        <dbReference type="ARBA" id="ARBA00023002"/>
    </source>
</evidence>
<dbReference type="Proteomes" id="UP000199197">
    <property type="component" value="Unassembled WGS sequence"/>
</dbReference>
<organism evidence="4 5">
    <name type="scientific">Candidatus Chryseopegocella kryptomonas</name>
    <dbReference type="NCBI Taxonomy" id="1633643"/>
    <lineage>
        <taxon>Bacteria</taxon>
        <taxon>Pseudomonadati</taxon>
        <taxon>Candidatus Kryptoniota</taxon>
        <taxon>Candidatus Chryseopegocella</taxon>
    </lineage>
</organism>
<evidence type="ECO:0000313" key="4">
    <source>
        <dbReference type="EMBL" id="CUS98684.1"/>
    </source>
</evidence>